<dbReference type="RefSeq" id="XP_001795660.1">
    <property type="nucleotide sequence ID" value="XM_001795608.1"/>
</dbReference>
<name>A0A7U2FBK8_PHANO</name>
<dbReference type="Proteomes" id="UP000663193">
    <property type="component" value="Chromosome 13"/>
</dbReference>
<dbReference type="AlphaFoldDB" id="A0A7U2FBK8"/>
<dbReference type="EMBL" id="CP069035">
    <property type="protein sequence ID" value="QRD02281.1"/>
    <property type="molecule type" value="Genomic_DNA"/>
</dbReference>
<dbReference type="Pfam" id="PF25534">
    <property type="entry name" value="DUF7918"/>
    <property type="match status" value="1"/>
</dbReference>
<gene>
    <name evidence="3" type="ORF">JI435_052520</name>
</gene>
<dbReference type="InterPro" id="IPR057678">
    <property type="entry name" value="DUF7918"/>
</dbReference>
<feature type="compositionally biased region" description="Acidic residues" evidence="1">
    <location>
        <begin position="313"/>
        <end position="322"/>
    </location>
</feature>
<evidence type="ECO:0000313" key="4">
    <source>
        <dbReference type="Proteomes" id="UP000663193"/>
    </source>
</evidence>
<dbReference type="OMA" id="ANNEFDS"/>
<feature type="domain" description="DUF7918" evidence="2">
    <location>
        <begin position="9"/>
        <end position="235"/>
    </location>
</feature>
<dbReference type="OrthoDB" id="3364132at2759"/>
<evidence type="ECO:0000256" key="1">
    <source>
        <dbReference type="SAM" id="MobiDB-lite"/>
    </source>
</evidence>
<reference evidence="4" key="1">
    <citation type="journal article" date="2021" name="BMC Genomics">
        <title>Chromosome-level genome assembly and manually-curated proteome of model necrotroph Parastagonospora nodorum Sn15 reveals a genome-wide trove of candidate effector homologs, and redundancy of virulence-related functions within an accessory chromosome.</title>
        <authorList>
            <person name="Bertazzoni S."/>
            <person name="Jones D.A.B."/>
            <person name="Phan H.T."/>
            <person name="Tan K.-C."/>
            <person name="Hane J.K."/>
        </authorList>
    </citation>
    <scope>NUCLEOTIDE SEQUENCE [LARGE SCALE GENOMIC DNA]</scope>
    <source>
        <strain evidence="4">SN15 / ATCC MYA-4574 / FGSC 10173)</strain>
    </source>
</reference>
<dbReference type="PANTHER" id="PTHR36223:SF1">
    <property type="entry name" value="TRANSCRIPTION ELONGATION FACTOR EAF N-TERMINAL DOMAIN-CONTAINING PROTEIN"/>
    <property type="match status" value="1"/>
</dbReference>
<evidence type="ECO:0000313" key="3">
    <source>
        <dbReference type="EMBL" id="QRD02281.1"/>
    </source>
</evidence>
<proteinExistence type="predicted"/>
<keyword evidence="4" id="KW-1185">Reference proteome</keyword>
<dbReference type="VEuPathDB" id="FungiDB:JI435_052520"/>
<feature type="compositionally biased region" description="Basic and acidic residues" evidence="1">
    <location>
        <begin position="268"/>
        <end position="285"/>
    </location>
</feature>
<organism evidence="3 4">
    <name type="scientific">Phaeosphaeria nodorum (strain SN15 / ATCC MYA-4574 / FGSC 10173)</name>
    <name type="common">Glume blotch fungus</name>
    <name type="synonym">Parastagonospora nodorum</name>
    <dbReference type="NCBI Taxonomy" id="321614"/>
    <lineage>
        <taxon>Eukaryota</taxon>
        <taxon>Fungi</taxon>
        <taxon>Dikarya</taxon>
        <taxon>Ascomycota</taxon>
        <taxon>Pezizomycotina</taxon>
        <taxon>Dothideomycetes</taxon>
        <taxon>Pleosporomycetidae</taxon>
        <taxon>Pleosporales</taxon>
        <taxon>Pleosporineae</taxon>
        <taxon>Phaeosphaeriaceae</taxon>
        <taxon>Parastagonospora</taxon>
    </lineage>
</organism>
<dbReference type="KEGG" id="pno:SNOG_05252"/>
<dbReference type="PANTHER" id="PTHR36223">
    <property type="entry name" value="BETA-LACTAMASE-TYPE TRANSPEPTIDASE FOLD DOMAIN CONTAINING PROTEIN"/>
    <property type="match status" value="1"/>
</dbReference>
<feature type="region of interest" description="Disordered" evidence="1">
    <location>
        <begin position="268"/>
        <end position="322"/>
    </location>
</feature>
<sequence length="322" mass="35964">MAVIPGLPGLRVTVEVAGEALPEHDNDTTDTGHAYLQHRTKKYIEAPAGEAFEIRTLYQAPFDPPLPIHVEVMLDGNYVLAPYFERGGKDGCEGYKYGKAMFMAEGEVETRNFCFSALTIEERDDPVTEETKRKISCIGQITVYLYYIERLDEARSTAIPRALFDSDEALTHKAMKAAVSQGDSLTCQTSLSAPEKQADVTCNEVKTTDDAPFAAFTFFYRSTAALKSLGIIARTPSPSQEPEPEPKDIESMNKEELMAELLRIRKAQDQAARIKRERQEEREDSAVTIGGEDDEVEWIGSQPSKRQRRSPGEDDEVVDLED</sequence>
<accession>A0A7U2FBK8</accession>
<protein>
    <recommendedName>
        <fullName evidence="2">DUF7918 domain-containing protein</fullName>
    </recommendedName>
</protein>
<evidence type="ECO:0000259" key="2">
    <source>
        <dbReference type="Pfam" id="PF25534"/>
    </source>
</evidence>